<evidence type="ECO:0000256" key="1">
    <source>
        <dbReference type="ARBA" id="ARBA00004167"/>
    </source>
</evidence>
<comment type="subcellular location">
    <subcellularLocation>
        <location evidence="1">Membrane</location>
        <topology evidence="1">Single-pass membrane protein</topology>
    </subcellularLocation>
</comment>
<proteinExistence type="predicted"/>
<reference evidence="22 23" key="1">
    <citation type="submission" date="2023-10" db="EMBL/GenBank/DDBJ databases">
        <title>Chromosome-scale genome assembly provides insights into flower coloration mechanisms of Canna indica.</title>
        <authorList>
            <person name="Li C."/>
        </authorList>
    </citation>
    <scope>NUCLEOTIDE SEQUENCE [LARGE SCALE GENOMIC DNA]</scope>
    <source>
        <tissue evidence="22">Flower</tissue>
    </source>
</reference>
<dbReference type="PROSITE" id="PS51473">
    <property type="entry name" value="GNK2"/>
    <property type="match status" value="4"/>
</dbReference>
<dbReference type="InterPro" id="IPR000719">
    <property type="entry name" value="Prot_kinase_dom"/>
</dbReference>
<dbReference type="PANTHER" id="PTHR27002:SF804">
    <property type="entry name" value="OS02G0710500 PROTEIN"/>
    <property type="match status" value="1"/>
</dbReference>
<keyword evidence="11 18" id="KW-1133">Transmembrane helix</keyword>
<evidence type="ECO:0000256" key="19">
    <source>
        <dbReference type="SAM" id="SignalP"/>
    </source>
</evidence>
<dbReference type="GO" id="GO:0005886">
    <property type="term" value="C:plasma membrane"/>
    <property type="evidence" value="ECO:0007669"/>
    <property type="project" value="TreeGrafter"/>
</dbReference>
<keyword evidence="23" id="KW-1185">Reference proteome</keyword>
<dbReference type="GO" id="GO:0005524">
    <property type="term" value="F:ATP binding"/>
    <property type="evidence" value="ECO:0007669"/>
    <property type="project" value="UniProtKB-KW"/>
</dbReference>
<organism evidence="22 23">
    <name type="scientific">Canna indica</name>
    <name type="common">Indian-shot</name>
    <dbReference type="NCBI Taxonomy" id="4628"/>
    <lineage>
        <taxon>Eukaryota</taxon>
        <taxon>Viridiplantae</taxon>
        <taxon>Streptophyta</taxon>
        <taxon>Embryophyta</taxon>
        <taxon>Tracheophyta</taxon>
        <taxon>Spermatophyta</taxon>
        <taxon>Magnoliopsida</taxon>
        <taxon>Liliopsida</taxon>
        <taxon>Zingiberales</taxon>
        <taxon>Cannaceae</taxon>
        <taxon>Canna</taxon>
    </lineage>
</organism>
<dbReference type="FunFam" id="3.30.200.20:FF:000195">
    <property type="entry name" value="G-type lectin S-receptor-like serine/threonine-protein kinase"/>
    <property type="match status" value="1"/>
</dbReference>
<keyword evidence="10" id="KW-0067">ATP-binding</keyword>
<dbReference type="Gene3D" id="3.30.200.20">
    <property type="entry name" value="Phosphorylase Kinase, domain 1"/>
    <property type="match status" value="1"/>
</dbReference>
<evidence type="ECO:0000256" key="10">
    <source>
        <dbReference type="ARBA" id="ARBA00022840"/>
    </source>
</evidence>
<evidence type="ECO:0000256" key="8">
    <source>
        <dbReference type="ARBA" id="ARBA00022741"/>
    </source>
</evidence>
<evidence type="ECO:0000256" key="12">
    <source>
        <dbReference type="ARBA" id="ARBA00023136"/>
    </source>
</evidence>
<sequence>MMSKLSHKRRDLRLVCLILFFFDTPTITAQGPYSPNCTGGTYMSNSSFTESLTSLFSSLTSLSLTSNARNTTAGLGADVAYGLYLCQGDLSESSCQSCIQTAITGIKQSCPNFRQAIVWYDGCHLRYSDVNFFGVADANGFNMTNPSEETSSKKSFEVLSELVQVAPLKRPLMFATNVSNIYPLFALAQCTSDLSADSCHQCLNTSLVAIKSCCAQKKGWRYLTPSCWIRYEPTPFFGDYPNAKNTYIVRSQCAHNNFLSDNIEQGNLRHLFLDLKSKVPLNGFYNTSAGESSSKLYGLGLCGGDATPSECGDCLETAGKSIQDECPNKTEGYMWYRQCFLKYSGQSFFGTLDNHEHTFCNGGQLPLDIARNATMKLASLVQVATNNSLMYAADKAPINSTASSYLLVQCTRDLTSANCQFCLNTGIGRMTSTCPQDKGWQYLTGSCTVRFELFPFFNETIAWTIAPGVQEGGRPTSKVKIVAIVLPIAGVVLLGLLFLCANRLWRRKGTKKFKKNDFKGLRGRDLTFVDLAIIQEATNNFSSQNKLGEGGFGPVYKGVLSDGTEIAVKRLSEKSRQGSAEFKNEVQLIAKLQHKNLVRILGCCVERDERLLIYEYLPNKSLDTFLFDSNKRVQLDWDRRFHIITGIAKGLLYLHEDSLLKVIHRDLKVSNVLLDKHMNPKISDFGMAKIYVTEENEVNTNRIVGTYGYMAPEYAMDGVFSVKSDVYSYGVLILEIISAERNGKSHSEQHGESLLRRAWDLWNKDKASKLVDPLLENKYTAGEAMKCIHIGLLCVQENSEERPTMSEVVLMLHSDRMVLPQPSPPPLFIKKKNNEPESSSYAYSRDPSTLQSINEVSESDIVPR</sequence>
<dbReference type="InterPro" id="IPR008271">
    <property type="entry name" value="Ser/Thr_kinase_AS"/>
</dbReference>
<evidence type="ECO:0000256" key="11">
    <source>
        <dbReference type="ARBA" id="ARBA00022989"/>
    </source>
</evidence>
<keyword evidence="14" id="KW-0325">Glycoprotein</keyword>
<feature type="chain" id="PRO_5043034721" description="non-specific serine/threonine protein kinase" evidence="19">
    <location>
        <begin position="30"/>
        <end position="864"/>
    </location>
</feature>
<keyword evidence="7" id="KW-0677">Repeat</keyword>
<dbReference type="Proteomes" id="UP001327560">
    <property type="component" value="Chromosome 1"/>
</dbReference>
<feature type="domain" description="Gnk2-homologous" evidence="21">
    <location>
        <begin position="30"/>
        <end position="132"/>
    </location>
</feature>
<feature type="domain" description="Gnk2-homologous" evidence="21">
    <location>
        <begin position="134"/>
        <end position="236"/>
    </location>
</feature>
<dbReference type="Gene3D" id="3.30.430.20">
    <property type="entry name" value="Gnk2 domain, C-X8-C-X2-C motif"/>
    <property type="match status" value="4"/>
</dbReference>
<dbReference type="EMBL" id="CP136890">
    <property type="protein sequence ID" value="WOK92533.1"/>
    <property type="molecule type" value="Genomic_DNA"/>
</dbReference>
<evidence type="ECO:0000313" key="23">
    <source>
        <dbReference type="Proteomes" id="UP001327560"/>
    </source>
</evidence>
<dbReference type="InterPro" id="IPR011009">
    <property type="entry name" value="Kinase-like_dom_sf"/>
</dbReference>
<evidence type="ECO:0000256" key="18">
    <source>
        <dbReference type="SAM" id="Phobius"/>
    </source>
</evidence>
<keyword evidence="13" id="KW-1015">Disulfide bond</keyword>
<dbReference type="InterPro" id="IPR001245">
    <property type="entry name" value="Ser-Thr/Tyr_kinase_cat_dom"/>
</dbReference>
<comment type="catalytic activity">
    <reaction evidence="16">
        <text>L-seryl-[protein] + ATP = O-phospho-L-seryl-[protein] + ADP + H(+)</text>
        <dbReference type="Rhea" id="RHEA:17989"/>
        <dbReference type="Rhea" id="RHEA-COMP:9863"/>
        <dbReference type="Rhea" id="RHEA-COMP:11604"/>
        <dbReference type="ChEBI" id="CHEBI:15378"/>
        <dbReference type="ChEBI" id="CHEBI:29999"/>
        <dbReference type="ChEBI" id="CHEBI:30616"/>
        <dbReference type="ChEBI" id="CHEBI:83421"/>
        <dbReference type="ChEBI" id="CHEBI:456216"/>
        <dbReference type="EC" id="2.7.11.1"/>
    </reaction>
</comment>
<dbReference type="InterPro" id="IPR002902">
    <property type="entry name" value="GNK2"/>
</dbReference>
<dbReference type="PANTHER" id="PTHR27002">
    <property type="entry name" value="RECEPTOR-LIKE SERINE/THREONINE-PROTEIN KINASE SD1-8"/>
    <property type="match status" value="1"/>
</dbReference>
<dbReference type="PROSITE" id="PS00108">
    <property type="entry name" value="PROTEIN_KINASE_ST"/>
    <property type="match status" value="1"/>
</dbReference>
<evidence type="ECO:0000256" key="14">
    <source>
        <dbReference type="ARBA" id="ARBA00023180"/>
    </source>
</evidence>
<dbReference type="CDD" id="cd14066">
    <property type="entry name" value="STKc_IRAK"/>
    <property type="match status" value="1"/>
</dbReference>
<keyword evidence="12 18" id="KW-0472">Membrane</keyword>
<evidence type="ECO:0000256" key="6">
    <source>
        <dbReference type="ARBA" id="ARBA00022729"/>
    </source>
</evidence>
<gene>
    <name evidence="22" type="ORF">Cni_G01224</name>
</gene>
<evidence type="ECO:0000256" key="16">
    <source>
        <dbReference type="ARBA" id="ARBA00048679"/>
    </source>
</evidence>
<evidence type="ECO:0000256" key="15">
    <source>
        <dbReference type="ARBA" id="ARBA00047899"/>
    </source>
</evidence>
<keyword evidence="8" id="KW-0547">Nucleotide-binding</keyword>
<evidence type="ECO:0000313" key="22">
    <source>
        <dbReference type="EMBL" id="WOK92533.1"/>
    </source>
</evidence>
<dbReference type="PROSITE" id="PS50011">
    <property type="entry name" value="PROTEIN_KINASE_DOM"/>
    <property type="match status" value="1"/>
</dbReference>
<keyword evidence="5 18" id="KW-0812">Transmembrane</keyword>
<evidence type="ECO:0000256" key="13">
    <source>
        <dbReference type="ARBA" id="ARBA00023157"/>
    </source>
</evidence>
<accession>A0AAQ3JNU1</accession>
<keyword evidence="3" id="KW-0723">Serine/threonine-protein kinase</keyword>
<name>A0AAQ3JNU1_9LILI</name>
<keyword evidence="9" id="KW-0418">Kinase</keyword>
<dbReference type="SMART" id="SM00220">
    <property type="entry name" value="S_TKc"/>
    <property type="match status" value="1"/>
</dbReference>
<feature type="signal peptide" evidence="19">
    <location>
        <begin position="1"/>
        <end position="29"/>
    </location>
</feature>
<evidence type="ECO:0000256" key="4">
    <source>
        <dbReference type="ARBA" id="ARBA00022679"/>
    </source>
</evidence>
<dbReference type="FunFam" id="1.10.510.10:FF:000467">
    <property type="entry name" value="Liguleless narrow1"/>
    <property type="match status" value="1"/>
</dbReference>
<feature type="compositionally biased region" description="Polar residues" evidence="17">
    <location>
        <begin position="836"/>
        <end position="856"/>
    </location>
</feature>
<comment type="catalytic activity">
    <reaction evidence="15">
        <text>L-threonyl-[protein] + ATP = O-phospho-L-threonyl-[protein] + ADP + H(+)</text>
        <dbReference type="Rhea" id="RHEA:46608"/>
        <dbReference type="Rhea" id="RHEA-COMP:11060"/>
        <dbReference type="Rhea" id="RHEA-COMP:11605"/>
        <dbReference type="ChEBI" id="CHEBI:15378"/>
        <dbReference type="ChEBI" id="CHEBI:30013"/>
        <dbReference type="ChEBI" id="CHEBI:30616"/>
        <dbReference type="ChEBI" id="CHEBI:61977"/>
        <dbReference type="ChEBI" id="CHEBI:456216"/>
        <dbReference type="EC" id="2.7.11.1"/>
    </reaction>
</comment>
<dbReference type="Pfam" id="PF01657">
    <property type="entry name" value="Stress-antifung"/>
    <property type="match status" value="4"/>
</dbReference>
<evidence type="ECO:0000256" key="2">
    <source>
        <dbReference type="ARBA" id="ARBA00012513"/>
    </source>
</evidence>
<evidence type="ECO:0000256" key="9">
    <source>
        <dbReference type="ARBA" id="ARBA00022777"/>
    </source>
</evidence>
<dbReference type="Pfam" id="PF07714">
    <property type="entry name" value="PK_Tyr_Ser-Thr"/>
    <property type="match status" value="1"/>
</dbReference>
<evidence type="ECO:0000259" key="21">
    <source>
        <dbReference type="PROSITE" id="PS51473"/>
    </source>
</evidence>
<feature type="transmembrane region" description="Helical" evidence="18">
    <location>
        <begin position="481"/>
        <end position="505"/>
    </location>
</feature>
<dbReference type="InterPro" id="IPR038408">
    <property type="entry name" value="GNK2_sf"/>
</dbReference>
<feature type="domain" description="Protein kinase" evidence="20">
    <location>
        <begin position="541"/>
        <end position="816"/>
    </location>
</feature>
<evidence type="ECO:0000256" key="17">
    <source>
        <dbReference type="SAM" id="MobiDB-lite"/>
    </source>
</evidence>
<dbReference type="GO" id="GO:0004674">
    <property type="term" value="F:protein serine/threonine kinase activity"/>
    <property type="evidence" value="ECO:0007669"/>
    <property type="project" value="UniProtKB-KW"/>
</dbReference>
<keyword evidence="6 19" id="KW-0732">Signal</keyword>
<dbReference type="Gene3D" id="1.10.510.10">
    <property type="entry name" value="Transferase(Phosphotransferase) domain 1"/>
    <property type="match status" value="1"/>
</dbReference>
<evidence type="ECO:0000256" key="5">
    <source>
        <dbReference type="ARBA" id="ARBA00022692"/>
    </source>
</evidence>
<feature type="region of interest" description="Disordered" evidence="17">
    <location>
        <begin position="822"/>
        <end position="864"/>
    </location>
</feature>
<evidence type="ECO:0000259" key="20">
    <source>
        <dbReference type="PROSITE" id="PS50011"/>
    </source>
</evidence>
<dbReference type="CDD" id="cd23509">
    <property type="entry name" value="Gnk2-like"/>
    <property type="match status" value="4"/>
</dbReference>
<dbReference type="SUPFAM" id="SSF56112">
    <property type="entry name" value="Protein kinase-like (PK-like)"/>
    <property type="match status" value="1"/>
</dbReference>
<protein>
    <recommendedName>
        <fullName evidence="2">non-specific serine/threonine protein kinase</fullName>
        <ecNumber evidence="2">2.7.11.1</ecNumber>
    </recommendedName>
</protein>
<feature type="domain" description="Gnk2-homologous" evidence="21">
    <location>
        <begin position="351"/>
        <end position="456"/>
    </location>
</feature>
<keyword evidence="4" id="KW-0808">Transferase</keyword>
<feature type="domain" description="Gnk2-homologous" evidence="21">
    <location>
        <begin position="246"/>
        <end position="348"/>
    </location>
</feature>
<dbReference type="AlphaFoldDB" id="A0AAQ3JNU1"/>
<dbReference type="EC" id="2.7.11.1" evidence="2"/>
<evidence type="ECO:0000256" key="3">
    <source>
        <dbReference type="ARBA" id="ARBA00022527"/>
    </source>
</evidence>
<evidence type="ECO:0000256" key="7">
    <source>
        <dbReference type="ARBA" id="ARBA00022737"/>
    </source>
</evidence>